<dbReference type="GO" id="GO:0007021">
    <property type="term" value="P:tubulin complex assembly"/>
    <property type="evidence" value="ECO:0007669"/>
    <property type="project" value="TreeGrafter"/>
</dbReference>
<dbReference type="RefSeq" id="XP_069230290.1">
    <property type="nucleotide sequence ID" value="XM_069373006.1"/>
</dbReference>
<dbReference type="InterPro" id="IPR006599">
    <property type="entry name" value="CARP_motif"/>
</dbReference>
<evidence type="ECO:0000256" key="4">
    <source>
        <dbReference type="ARBA" id="ARBA00022990"/>
    </source>
</evidence>
<dbReference type="PANTHER" id="PTHR15139:SF0">
    <property type="entry name" value="TUBULIN-SPECIFIC CHAPERONE C"/>
    <property type="match status" value="1"/>
</dbReference>
<feature type="domain" description="C-CAP/cofactor C-like" evidence="7">
    <location>
        <begin position="178"/>
        <end position="337"/>
    </location>
</feature>
<dbReference type="Pfam" id="PF16752">
    <property type="entry name" value="TBCC_N"/>
    <property type="match status" value="1"/>
</dbReference>
<dbReference type="Pfam" id="PF07986">
    <property type="entry name" value="TBCC"/>
    <property type="match status" value="1"/>
</dbReference>
<accession>A0AB34KV05</accession>
<evidence type="ECO:0000256" key="3">
    <source>
        <dbReference type="ARBA" id="ARBA00022490"/>
    </source>
</evidence>
<comment type="caution">
    <text evidence="8">The sequence shown here is derived from an EMBL/GenBank/DDBJ whole genome shotgun (WGS) entry which is preliminary data.</text>
</comment>
<comment type="subunit">
    <text evidence="6">Supercomplex made of cofactors A to E. Cofactors A and D function by capturing and stabilizing tubulin in a quasi-native conformation. Cofactor E binds to the cofactor D-tubulin complex; interaction with cofactor C then causes the release of tubulin polypeptides that are committed to the native state.</text>
</comment>
<gene>
    <name evidence="8" type="ORF">WHR41_04400</name>
</gene>
<dbReference type="InterPro" id="IPR027684">
    <property type="entry name" value="TBCC"/>
</dbReference>
<dbReference type="EMBL" id="JAAQHG020000011">
    <property type="protein sequence ID" value="KAL1587185.1"/>
    <property type="molecule type" value="Genomic_DNA"/>
</dbReference>
<comment type="similarity">
    <text evidence="2">Belongs to the TBCC family.</text>
</comment>
<keyword evidence="9" id="KW-1185">Reference proteome</keyword>
<evidence type="ECO:0000259" key="7">
    <source>
        <dbReference type="PROSITE" id="PS51329"/>
    </source>
</evidence>
<keyword evidence="5" id="KW-0143">Chaperone</keyword>
<evidence type="ECO:0000256" key="5">
    <source>
        <dbReference type="ARBA" id="ARBA00023186"/>
    </source>
</evidence>
<evidence type="ECO:0000313" key="8">
    <source>
        <dbReference type="EMBL" id="KAL1587185.1"/>
    </source>
</evidence>
<dbReference type="PANTHER" id="PTHR15139">
    <property type="entry name" value="TUBULIN FOLDING COFACTOR C"/>
    <property type="match status" value="1"/>
</dbReference>
<sequence>MAAAAVPMSEQQGEQLTTSEVFFRHFQQEATAIQEEIAKIEDFSSSGGERADAVDHCLAEIARLSNEVKDASSSIPAYDKRTYSDAIKGLSSKLQDARAKVAPRQKFSFKSSFTTRKNESAISLNDATALLNEKRLNIPGNASDTSAASSFVTTPYETQSPAPEQADAVGTLPSVGDPQSQMAQAARLRMSFSQSTSVSINDHADQHIILPASAAHATSSGTLSDLHRCVVDMSSPTSTGQPFATLTLKNISQSLIVCGHVSGAAHLTNITDSIIVVACRQFRMHESKGCKVYLHASGRPIIEDCSGVQFAPLPETYLKEADRAVENQWREVDDFKWLRAEASPNWGVLEESKRLPEQVWRDVVPGGPSLGAEDVLRAAGVLK</sequence>
<name>A0AB34KV05_9PEZI</name>
<dbReference type="InterPro" id="IPR012945">
    <property type="entry name" value="Tubulin-bd_cofactor_C_dom"/>
</dbReference>
<dbReference type="AlphaFoldDB" id="A0AB34KV05"/>
<organism evidence="8 9">
    <name type="scientific">Cladosporium halotolerans</name>
    <dbReference type="NCBI Taxonomy" id="1052096"/>
    <lineage>
        <taxon>Eukaryota</taxon>
        <taxon>Fungi</taxon>
        <taxon>Dikarya</taxon>
        <taxon>Ascomycota</taxon>
        <taxon>Pezizomycotina</taxon>
        <taxon>Dothideomycetes</taxon>
        <taxon>Dothideomycetidae</taxon>
        <taxon>Cladosporiales</taxon>
        <taxon>Cladosporiaceae</taxon>
        <taxon>Cladosporium</taxon>
    </lineage>
</organism>
<dbReference type="Proteomes" id="UP000803884">
    <property type="component" value="Unassembled WGS sequence"/>
</dbReference>
<evidence type="ECO:0000313" key="9">
    <source>
        <dbReference type="Proteomes" id="UP000803884"/>
    </source>
</evidence>
<evidence type="ECO:0000256" key="1">
    <source>
        <dbReference type="ARBA" id="ARBA00004496"/>
    </source>
</evidence>
<dbReference type="Gene3D" id="2.160.20.70">
    <property type="match status" value="1"/>
</dbReference>
<proteinExistence type="inferred from homology"/>
<dbReference type="GO" id="GO:0005737">
    <property type="term" value="C:cytoplasm"/>
    <property type="evidence" value="ECO:0007669"/>
    <property type="project" value="UniProtKB-SubCell"/>
</dbReference>
<dbReference type="PROSITE" id="PS51329">
    <property type="entry name" value="C_CAP_COFACTOR_C"/>
    <property type="match status" value="1"/>
</dbReference>
<dbReference type="GO" id="GO:0015631">
    <property type="term" value="F:tubulin binding"/>
    <property type="evidence" value="ECO:0007669"/>
    <property type="project" value="InterPro"/>
</dbReference>
<dbReference type="InterPro" id="IPR031925">
    <property type="entry name" value="TBCC_N"/>
</dbReference>
<keyword evidence="3" id="KW-0963">Cytoplasm</keyword>
<reference evidence="8 9" key="1">
    <citation type="journal article" date="2020" name="Microbiol. Resour. Announc.">
        <title>Draft Genome Sequence of a Cladosporium Species Isolated from the Mesophotic Ascidian Didemnum maculosum.</title>
        <authorList>
            <person name="Gioti A."/>
            <person name="Siaperas R."/>
            <person name="Nikolaivits E."/>
            <person name="Le Goff G."/>
            <person name="Ouazzani J."/>
            <person name="Kotoulas G."/>
            <person name="Topakas E."/>
        </authorList>
    </citation>
    <scope>NUCLEOTIDE SEQUENCE [LARGE SCALE GENOMIC DNA]</scope>
    <source>
        <strain evidence="8 9">TM138-S3</strain>
    </source>
</reference>
<protein>
    <recommendedName>
        <fullName evidence="7">C-CAP/cofactor C-like domain-containing protein</fullName>
    </recommendedName>
</protein>
<dbReference type="SMART" id="SM00673">
    <property type="entry name" value="CARP"/>
    <property type="match status" value="1"/>
</dbReference>
<dbReference type="GeneID" id="96005844"/>
<dbReference type="InterPro" id="IPR038397">
    <property type="entry name" value="TBCC_N_sf"/>
</dbReference>
<dbReference type="Gene3D" id="1.20.58.1250">
    <property type="entry name" value="Tubulin Binding Cofactor C, N-terminal domain"/>
    <property type="match status" value="1"/>
</dbReference>
<dbReference type="InterPro" id="IPR017901">
    <property type="entry name" value="C-CAP_CF_C-like"/>
</dbReference>
<evidence type="ECO:0000256" key="2">
    <source>
        <dbReference type="ARBA" id="ARBA00008848"/>
    </source>
</evidence>
<keyword evidence="4" id="KW-0007">Acetylation</keyword>
<dbReference type="GO" id="GO:0007023">
    <property type="term" value="P:post-chaperonin tubulin folding pathway"/>
    <property type="evidence" value="ECO:0007669"/>
    <property type="project" value="InterPro"/>
</dbReference>
<dbReference type="InterPro" id="IPR016098">
    <property type="entry name" value="CAP/MinC_C"/>
</dbReference>
<comment type="subcellular location">
    <subcellularLocation>
        <location evidence="1">Cytoplasm</location>
    </subcellularLocation>
</comment>
<evidence type="ECO:0000256" key="6">
    <source>
        <dbReference type="ARBA" id="ARBA00026055"/>
    </source>
</evidence>